<gene>
    <name evidence="2" type="ORF">SacxiDRAFT_2115</name>
</gene>
<keyword evidence="1" id="KW-0472">Membrane</keyword>
<evidence type="ECO:0000256" key="1">
    <source>
        <dbReference type="SAM" id="Phobius"/>
    </source>
</evidence>
<protein>
    <submittedName>
        <fullName evidence="2">Uncharacterized protein</fullName>
    </submittedName>
</protein>
<evidence type="ECO:0000313" key="2">
    <source>
        <dbReference type="EMBL" id="EID54347.1"/>
    </source>
</evidence>
<dbReference type="RefSeq" id="WP_006238497.1">
    <property type="nucleotide sequence ID" value="NZ_JH636049.1"/>
</dbReference>
<feature type="transmembrane region" description="Helical" evidence="1">
    <location>
        <begin position="6"/>
        <end position="29"/>
    </location>
</feature>
<name>I0V2J4_9PSEU</name>
<organism evidence="2 3">
    <name type="scientific">Saccharomonospora xinjiangensis XJ-54</name>
    <dbReference type="NCBI Taxonomy" id="882086"/>
    <lineage>
        <taxon>Bacteria</taxon>
        <taxon>Bacillati</taxon>
        <taxon>Actinomycetota</taxon>
        <taxon>Actinomycetes</taxon>
        <taxon>Pseudonocardiales</taxon>
        <taxon>Pseudonocardiaceae</taxon>
        <taxon>Saccharomonospora</taxon>
    </lineage>
</organism>
<keyword evidence="3" id="KW-1185">Reference proteome</keyword>
<evidence type="ECO:0000313" key="3">
    <source>
        <dbReference type="Proteomes" id="UP000004691"/>
    </source>
</evidence>
<dbReference type="Proteomes" id="UP000004691">
    <property type="component" value="Unassembled WGS sequence"/>
</dbReference>
<keyword evidence="1" id="KW-0812">Transmembrane</keyword>
<sequence>MVGNLLIYLGVVVAPTLVFSVVLSLPRLLTAVRRRRSRRSPEPTHPPVERLAADLRRLRRALACFGPGTPVVRRRAATAAYDALLAQTCESVGVAQRLDEVAEGIERDIERLRVEQALCDAGIVLS</sequence>
<dbReference type="HOGENOM" id="CLU_127063_1_0_11"/>
<keyword evidence="1" id="KW-1133">Transmembrane helix</keyword>
<dbReference type="eggNOG" id="ENOG5033HR0">
    <property type="taxonomic scope" value="Bacteria"/>
</dbReference>
<accession>I0V2J4</accession>
<proteinExistence type="predicted"/>
<dbReference type="OrthoDB" id="5198389at2"/>
<dbReference type="EMBL" id="JH636049">
    <property type="protein sequence ID" value="EID54347.1"/>
    <property type="molecule type" value="Genomic_DNA"/>
</dbReference>
<dbReference type="AlphaFoldDB" id="I0V2J4"/>
<reference evidence="2 3" key="1">
    <citation type="submission" date="2012-01" db="EMBL/GenBank/DDBJ databases">
        <title>Improved High-Quality Draft sequence of Saccharomonospora xinjiangensis XJ-54.</title>
        <authorList>
            <consortium name="US DOE Joint Genome Institute"/>
            <person name="Lucas S."/>
            <person name="Han J."/>
            <person name="Lapidus A."/>
            <person name="Cheng J.-F."/>
            <person name="Goodwin L."/>
            <person name="Pitluck S."/>
            <person name="Peters L."/>
            <person name="Mikhailova N."/>
            <person name="Teshima H."/>
            <person name="Detter J.C."/>
            <person name="Han C."/>
            <person name="Tapia R."/>
            <person name="Land M."/>
            <person name="Hauser L."/>
            <person name="Kyrpides N."/>
            <person name="Ivanova N."/>
            <person name="Pagani I."/>
            <person name="Brambilla E.-M."/>
            <person name="Klenk H.-P."/>
            <person name="Woyke T."/>
        </authorList>
    </citation>
    <scope>NUCLEOTIDE SEQUENCE [LARGE SCALE GENOMIC DNA]</scope>
    <source>
        <strain evidence="2 3">XJ-54</strain>
    </source>
</reference>